<gene>
    <name evidence="7" type="ORF">EAI_04284</name>
</gene>
<dbReference type="OrthoDB" id="270651at2759"/>
<dbReference type="InterPro" id="IPR051259">
    <property type="entry name" value="rRNA_Methyltransferase"/>
</dbReference>
<evidence type="ECO:0000256" key="4">
    <source>
        <dbReference type="SAM" id="MobiDB-lite"/>
    </source>
</evidence>
<dbReference type="AlphaFoldDB" id="E2BZ53"/>
<protein>
    <submittedName>
        <fullName evidence="7">RNA methyltransferase-like protein 1</fullName>
    </submittedName>
</protein>
<sequence>MLRNIVHLSIRSIHSAKFLRIDNLTSTTRCKYSRWVSRRPVAIINEDELFDKDDKDDTQTKISKPVKKYISKARKEKLKKKEKKKPEEVKEEVVTNGPIYKPLDENDKFISSLMINIRTKKRREKNGQILLEGSRLIQDAIQAGVMPQIIFFNRLADVLQLSLPKEVQLYKIPYRTIQLWSTLTTSPGIFGIFDIPDVENNTPANDAIPLTIICDNIREPGNLGSIIRTAAAVGCEKLLLMKGCVDIWEPKVLRGAVGAHFRVSIHRSLSWDDIPALISNESTIYLTDNNMTYDHVSRDNTVSDTSTETDWADTEDGNSDIDINQSTETDKTIKPLKINSHKPTAKTKALVRQIISQFPIVPYHTLDFAKKEVVLIIGGETEGISLQSCDLLRDRNCIRVNISLTNGIESLNTASALSVITFEIRRQFITRTIGKE</sequence>
<accession>E2BZ53</accession>
<dbReference type="Pfam" id="PF00588">
    <property type="entry name" value="SpoU_methylase"/>
    <property type="match status" value="1"/>
</dbReference>
<dbReference type="CDD" id="cd18106">
    <property type="entry name" value="SpoU-like_RNMTL1"/>
    <property type="match status" value="1"/>
</dbReference>
<dbReference type="SUPFAM" id="SSF55315">
    <property type="entry name" value="L30e-like"/>
    <property type="match status" value="1"/>
</dbReference>
<dbReference type="EMBL" id="GL451563">
    <property type="protein sequence ID" value="EFN79022.1"/>
    <property type="molecule type" value="Genomic_DNA"/>
</dbReference>
<dbReference type="InterPro" id="IPR001537">
    <property type="entry name" value="SpoU_MeTrfase"/>
</dbReference>
<feature type="region of interest" description="Disordered" evidence="4">
    <location>
        <begin position="299"/>
        <end position="324"/>
    </location>
</feature>
<dbReference type="PhylomeDB" id="E2BZ53"/>
<evidence type="ECO:0000256" key="3">
    <source>
        <dbReference type="ARBA" id="ARBA00022679"/>
    </source>
</evidence>
<evidence type="ECO:0000259" key="6">
    <source>
        <dbReference type="Pfam" id="PF22435"/>
    </source>
</evidence>
<feature type="compositionally biased region" description="Acidic residues" evidence="4">
    <location>
        <begin position="310"/>
        <end position="319"/>
    </location>
</feature>
<dbReference type="InParanoid" id="E2BZ53"/>
<dbReference type="Gene3D" id="3.40.1280.10">
    <property type="match status" value="1"/>
</dbReference>
<dbReference type="Proteomes" id="UP000008237">
    <property type="component" value="Unassembled WGS sequence"/>
</dbReference>
<name>E2BZ53_HARSA</name>
<proteinExistence type="inferred from homology"/>
<dbReference type="FunCoup" id="E2BZ53">
    <property type="interactions" value="37"/>
</dbReference>
<dbReference type="KEGG" id="hst:105188155"/>
<dbReference type="STRING" id="610380.E2BZ53"/>
<keyword evidence="3 7" id="KW-0808">Transferase</keyword>
<evidence type="ECO:0000259" key="5">
    <source>
        <dbReference type="Pfam" id="PF00588"/>
    </source>
</evidence>
<reference evidence="7 8" key="1">
    <citation type="journal article" date="2010" name="Science">
        <title>Genomic comparison of the ants Camponotus floridanus and Harpegnathos saltator.</title>
        <authorList>
            <person name="Bonasio R."/>
            <person name="Zhang G."/>
            <person name="Ye C."/>
            <person name="Mutti N.S."/>
            <person name="Fang X."/>
            <person name="Qin N."/>
            <person name="Donahue G."/>
            <person name="Yang P."/>
            <person name="Li Q."/>
            <person name="Li C."/>
            <person name="Zhang P."/>
            <person name="Huang Z."/>
            <person name="Berger S.L."/>
            <person name="Reinberg D."/>
            <person name="Wang J."/>
            <person name="Liebig J."/>
        </authorList>
    </citation>
    <scope>NUCLEOTIDE SEQUENCE [LARGE SCALE GENOMIC DNA]</scope>
    <source>
        <strain evidence="7 8">R22 G/1</strain>
    </source>
</reference>
<evidence type="ECO:0000313" key="7">
    <source>
        <dbReference type="EMBL" id="EFN79022.1"/>
    </source>
</evidence>
<keyword evidence="8" id="KW-1185">Reference proteome</keyword>
<dbReference type="GO" id="GO:0003723">
    <property type="term" value="F:RNA binding"/>
    <property type="evidence" value="ECO:0007669"/>
    <property type="project" value="InterPro"/>
</dbReference>
<dbReference type="InterPro" id="IPR053888">
    <property type="entry name" value="MRM3-like_sub_bind"/>
</dbReference>
<dbReference type="GO" id="GO:0008173">
    <property type="term" value="F:RNA methyltransferase activity"/>
    <property type="evidence" value="ECO:0007669"/>
    <property type="project" value="InterPro"/>
</dbReference>
<dbReference type="OMA" id="FLKFHKY"/>
<dbReference type="PANTHER" id="PTHR43191">
    <property type="entry name" value="RRNA METHYLTRANSFERASE 3"/>
    <property type="match status" value="1"/>
</dbReference>
<evidence type="ECO:0000256" key="1">
    <source>
        <dbReference type="ARBA" id="ARBA00007228"/>
    </source>
</evidence>
<comment type="similarity">
    <text evidence="1">Belongs to the class IV-like SAM-binding methyltransferase superfamily. RNA methyltransferase TrmH family.</text>
</comment>
<organism evidence="8">
    <name type="scientific">Harpegnathos saltator</name>
    <name type="common">Jerdon's jumping ant</name>
    <dbReference type="NCBI Taxonomy" id="610380"/>
    <lineage>
        <taxon>Eukaryota</taxon>
        <taxon>Metazoa</taxon>
        <taxon>Ecdysozoa</taxon>
        <taxon>Arthropoda</taxon>
        <taxon>Hexapoda</taxon>
        <taxon>Insecta</taxon>
        <taxon>Pterygota</taxon>
        <taxon>Neoptera</taxon>
        <taxon>Endopterygota</taxon>
        <taxon>Hymenoptera</taxon>
        <taxon>Apocrita</taxon>
        <taxon>Aculeata</taxon>
        <taxon>Formicoidea</taxon>
        <taxon>Formicidae</taxon>
        <taxon>Ponerinae</taxon>
        <taxon>Ponerini</taxon>
        <taxon>Harpegnathos</taxon>
    </lineage>
</organism>
<dbReference type="InterPro" id="IPR029028">
    <property type="entry name" value="Alpha/beta_knot_MTases"/>
</dbReference>
<feature type="compositionally biased region" description="Polar residues" evidence="4">
    <location>
        <begin position="299"/>
        <end position="309"/>
    </location>
</feature>
<dbReference type="PANTHER" id="PTHR43191:SF2">
    <property type="entry name" value="RRNA METHYLTRANSFERASE 3, MITOCHONDRIAL"/>
    <property type="match status" value="1"/>
</dbReference>
<keyword evidence="2 7" id="KW-0489">Methyltransferase</keyword>
<feature type="domain" description="MRM3-like substrate binding" evidence="6">
    <location>
        <begin position="117"/>
        <end position="190"/>
    </location>
</feature>
<evidence type="ECO:0000313" key="8">
    <source>
        <dbReference type="Proteomes" id="UP000008237"/>
    </source>
</evidence>
<dbReference type="Gene3D" id="3.30.1330.30">
    <property type="match status" value="1"/>
</dbReference>
<evidence type="ECO:0000256" key="2">
    <source>
        <dbReference type="ARBA" id="ARBA00022603"/>
    </source>
</evidence>
<dbReference type="InterPro" id="IPR029026">
    <property type="entry name" value="tRNA_m1G_MTases_N"/>
</dbReference>
<dbReference type="InterPro" id="IPR029064">
    <property type="entry name" value="Ribosomal_eL30-like_sf"/>
</dbReference>
<dbReference type="GO" id="GO:0032259">
    <property type="term" value="P:methylation"/>
    <property type="evidence" value="ECO:0007669"/>
    <property type="project" value="UniProtKB-KW"/>
</dbReference>
<dbReference type="GO" id="GO:0006396">
    <property type="term" value="P:RNA processing"/>
    <property type="evidence" value="ECO:0007669"/>
    <property type="project" value="InterPro"/>
</dbReference>
<dbReference type="Pfam" id="PF22435">
    <property type="entry name" value="MRM3-like_sub_bind"/>
    <property type="match status" value="1"/>
</dbReference>
<feature type="domain" description="tRNA/rRNA methyltransferase SpoU type" evidence="5">
    <location>
        <begin position="210"/>
        <end position="289"/>
    </location>
</feature>
<dbReference type="SUPFAM" id="SSF75217">
    <property type="entry name" value="alpha/beta knot"/>
    <property type="match status" value="1"/>
</dbReference>